<protein>
    <submittedName>
        <fullName evidence="1">Uncharacterized protein</fullName>
    </submittedName>
</protein>
<evidence type="ECO:0000313" key="1">
    <source>
        <dbReference type="EMBL" id="SVA48189.1"/>
    </source>
</evidence>
<dbReference type="EMBL" id="UINC01010869">
    <property type="protein sequence ID" value="SVA48189.1"/>
    <property type="molecule type" value="Genomic_DNA"/>
</dbReference>
<sequence>MKDNQDILGAQDERIIDIFHIQTVDQYPPLNN</sequence>
<dbReference type="AlphaFoldDB" id="A0A381W6K8"/>
<proteinExistence type="predicted"/>
<accession>A0A381W6K8</accession>
<reference evidence="1" key="1">
    <citation type="submission" date="2018-05" db="EMBL/GenBank/DDBJ databases">
        <authorList>
            <person name="Lanie J.A."/>
            <person name="Ng W.-L."/>
            <person name="Kazmierczak K.M."/>
            <person name="Andrzejewski T.M."/>
            <person name="Davidsen T.M."/>
            <person name="Wayne K.J."/>
            <person name="Tettelin H."/>
            <person name="Glass J.I."/>
            <person name="Rusch D."/>
            <person name="Podicherti R."/>
            <person name="Tsui H.-C.T."/>
            <person name="Winkler M.E."/>
        </authorList>
    </citation>
    <scope>NUCLEOTIDE SEQUENCE</scope>
</reference>
<name>A0A381W6K8_9ZZZZ</name>
<organism evidence="1">
    <name type="scientific">marine metagenome</name>
    <dbReference type="NCBI Taxonomy" id="408172"/>
    <lineage>
        <taxon>unclassified sequences</taxon>
        <taxon>metagenomes</taxon>
        <taxon>ecological metagenomes</taxon>
    </lineage>
</organism>
<gene>
    <name evidence="1" type="ORF">METZ01_LOCUS101043</name>
</gene>